<proteinExistence type="inferred from homology"/>
<organism evidence="8 9">
    <name type="scientific">Ceratosolen solmsi marchali</name>
    <dbReference type="NCBI Taxonomy" id="326594"/>
    <lineage>
        <taxon>Eukaryota</taxon>
        <taxon>Metazoa</taxon>
        <taxon>Ecdysozoa</taxon>
        <taxon>Arthropoda</taxon>
        <taxon>Hexapoda</taxon>
        <taxon>Insecta</taxon>
        <taxon>Pterygota</taxon>
        <taxon>Neoptera</taxon>
        <taxon>Endopterygota</taxon>
        <taxon>Hymenoptera</taxon>
        <taxon>Apocrita</taxon>
        <taxon>Proctotrupomorpha</taxon>
        <taxon>Chalcidoidea</taxon>
        <taxon>Agaonidae</taxon>
        <taxon>Agaoninae</taxon>
        <taxon>Ceratosolen</taxon>
    </lineage>
</organism>
<gene>
    <name evidence="9" type="primary">LOC105360292</name>
</gene>
<dbReference type="RefSeq" id="XP_011495469.1">
    <property type="nucleotide sequence ID" value="XM_011497167.1"/>
</dbReference>
<comment type="similarity">
    <text evidence="5 7">Belongs to the gemin-2 family.</text>
</comment>
<keyword evidence="4 7" id="KW-0508">mRNA splicing</keyword>
<dbReference type="CTD" id="40087"/>
<reference evidence="9" key="1">
    <citation type="submission" date="2025-08" db="UniProtKB">
        <authorList>
            <consortium name="RefSeq"/>
        </authorList>
    </citation>
    <scope>IDENTIFICATION</scope>
</reference>
<evidence type="ECO:0000256" key="5">
    <source>
        <dbReference type="ARBA" id="ARBA00025758"/>
    </source>
</evidence>
<comment type="function">
    <text evidence="7">The SMN complex catalyzes the assembly of small nuclear ribonucleoproteins (snRNPs), the building blocks of the spliceosome, and thereby plays an important role in the splicing of cellular pre-mRNAs.</text>
</comment>
<keyword evidence="8" id="KW-1185">Reference proteome</keyword>
<dbReference type="GeneID" id="105360292"/>
<evidence type="ECO:0000256" key="6">
    <source>
        <dbReference type="ARBA" id="ARBA00047179"/>
    </source>
</evidence>
<accession>A0AAJ6VN90</accession>
<protein>
    <recommendedName>
        <fullName evidence="6 7">Gem-associated protein 2</fullName>
    </recommendedName>
</protein>
<dbReference type="KEGG" id="csol:105360292"/>
<dbReference type="PANTHER" id="PTHR12794:SF0">
    <property type="entry name" value="GEM-ASSOCIATED PROTEIN 2"/>
    <property type="match status" value="1"/>
</dbReference>
<dbReference type="PIRSF" id="PIRSF038038">
    <property type="entry name" value="SMN_Gemin2"/>
    <property type="match status" value="1"/>
</dbReference>
<evidence type="ECO:0000313" key="8">
    <source>
        <dbReference type="Proteomes" id="UP000695007"/>
    </source>
</evidence>
<dbReference type="GO" id="GO:0000387">
    <property type="term" value="P:spliceosomal snRNP assembly"/>
    <property type="evidence" value="ECO:0007669"/>
    <property type="project" value="UniProtKB-UniRule"/>
</dbReference>
<sequence>MNERFKEPVLYVGNVSENDINTSGFPANGEEYLKRVILEARQCDEVVFAKIDENRLTKPTLNVKPLPECAKAPEYIKPTQEWQKCQIVDFSNTRLYIAQIRDEITNYKRSKITFNNKLPNIKNQSGWINICTDSNEDKSLYIEPTLSVILTMNQSMIEQVLEYLIEFLEDQKSVKPQLGRWLYALLVALELPLNPDMCSCLRSLARTCSEIRSHLDSSDVNDALSLNLFICLIARYFRQLDLADP</sequence>
<dbReference type="Gene3D" id="1.20.58.1070">
    <property type="match status" value="1"/>
</dbReference>
<dbReference type="GO" id="GO:0005681">
    <property type="term" value="C:spliceosomal complex"/>
    <property type="evidence" value="ECO:0007669"/>
    <property type="project" value="UniProtKB-UniRule"/>
</dbReference>
<evidence type="ECO:0000256" key="4">
    <source>
        <dbReference type="ARBA" id="ARBA00023187"/>
    </source>
</evidence>
<evidence type="ECO:0000256" key="2">
    <source>
        <dbReference type="ARBA" id="ARBA00022490"/>
    </source>
</evidence>
<evidence type="ECO:0000256" key="3">
    <source>
        <dbReference type="ARBA" id="ARBA00022664"/>
    </source>
</evidence>
<dbReference type="AlphaFoldDB" id="A0AAJ6VN90"/>
<comment type="subcellular location">
    <subcellularLocation>
        <location evidence="1">Cytoplasm</location>
    </subcellularLocation>
</comment>
<dbReference type="Pfam" id="PF04938">
    <property type="entry name" value="SIP1"/>
    <property type="match status" value="1"/>
</dbReference>
<keyword evidence="2 7" id="KW-0963">Cytoplasm</keyword>
<evidence type="ECO:0000313" key="9">
    <source>
        <dbReference type="RefSeq" id="XP_011495469.1"/>
    </source>
</evidence>
<dbReference type="InterPro" id="IPR035426">
    <property type="entry name" value="Gemin2/Brr1"/>
</dbReference>
<evidence type="ECO:0000256" key="7">
    <source>
        <dbReference type="PIRNR" id="PIRNR038038"/>
    </source>
</evidence>
<dbReference type="GO" id="GO:0000245">
    <property type="term" value="P:spliceosomal complex assembly"/>
    <property type="evidence" value="ECO:0007669"/>
    <property type="project" value="UniProtKB-UniRule"/>
</dbReference>
<keyword evidence="3 7" id="KW-0507">mRNA processing</keyword>
<comment type="subunit">
    <text evidence="7">Part of the core SMN complex.</text>
</comment>
<dbReference type="InterPro" id="IPR017364">
    <property type="entry name" value="GEMIN2"/>
</dbReference>
<dbReference type="GO" id="GO:0032797">
    <property type="term" value="C:SMN complex"/>
    <property type="evidence" value="ECO:0007669"/>
    <property type="project" value="UniProtKB-UniRule"/>
</dbReference>
<dbReference type="Proteomes" id="UP000695007">
    <property type="component" value="Unplaced"/>
</dbReference>
<evidence type="ECO:0000256" key="1">
    <source>
        <dbReference type="ARBA" id="ARBA00004496"/>
    </source>
</evidence>
<dbReference type="PANTHER" id="PTHR12794">
    <property type="entry name" value="GEMIN2"/>
    <property type="match status" value="1"/>
</dbReference>
<name>A0AAJ6VN90_9HYME</name>